<evidence type="ECO:0000259" key="2">
    <source>
        <dbReference type="Pfam" id="PF13372"/>
    </source>
</evidence>
<name>A0ABT5HWR1_9CAUL</name>
<comment type="caution">
    <text evidence="3">The sequence shown here is derived from an EMBL/GenBank/DDBJ whole genome shotgun (WGS) entry which is preliminary data.</text>
</comment>
<reference evidence="3 4" key="1">
    <citation type="submission" date="2023-01" db="EMBL/GenBank/DDBJ databases">
        <title>Novel species of the genus Asticcacaulis isolated from rivers.</title>
        <authorList>
            <person name="Lu H."/>
        </authorList>
    </citation>
    <scope>NUCLEOTIDE SEQUENCE [LARGE SCALE GENOMIC DNA]</scope>
    <source>
        <strain evidence="3 4">BYS171W</strain>
    </source>
</reference>
<evidence type="ECO:0000256" key="1">
    <source>
        <dbReference type="SAM" id="SignalP"/>
    </source>
</evidence>
<dbReference type="InterPro" id="IPR053728">
    <property type="entry name" value="Alginate_Permeability_Chnl"/>
</dbReference>
<dbReference type="Gene3D" id="2.40.160.100">
    <property type="match status" value="1"/>
</dbReference>
<organism evidence="3 4">
    <name type="scientific">Asticcacaulis aquaticus</name>
    <dbReference type="NCBI Taxonomy" id="2984212"/>
    <lineage>
        <taxon>Bacteria</taxon>
        <taxon>Pseudomonadati</taxon>
        <taxon>Pseudomonadota</taxon>
        <taxon>Alphaproteobacteria</taxon>
        <taxon>Caulobacterales</taxon>
        <taxon>Caulobacteraceae</taxon>
        <taxon>Asticcacaulis</taxon>
    </lineage>
</organism>
<feature type="domain" description="Alginate export" evidence="2">
    <location>
        <begin position="43"/>
        <end position="437"/>
    </location>
</feature>
<feature type="chain" id="PRO_5045604121" evidence="1">
    <location>
        <begin position="32"/>
        <end position="466"/>
    </location>
</feature>
<dbReference type="Proteomes" id="UP001214854">
    <property type="component" value="Unassembled WGS sequence"/>
</dbReference>
<evidence type="ECO:0000313" key="3">
    <source>
        <dbReference type="EMBL" id="MDC7684493.1"/>
    </source>
</evidence>
<feature type="signal peptide" evidence="1">
    <location>
        <begin position="1"/>
        <end position="31"/>
    </location>
</feature>
<dbReference type="EMBL" id="JAQQKX010000012">
    <property type="protein sequence ID" value="MDC7684493.1"/>
    <property type="molecule type" value="Genomic_DNA"/>
</dbReference>
<dbReference type="RefSeq" id="WP_272748961.1">
    <property type="nucleotide sequence ID" value="NZ_JAQQKX010000012.1"/>
</dbReference>
<keyword evidence="1" id="KW-0732">Signal</keyword>
<keyword evidence="4" id="KW-1185">Reference proteome</keyword>
<evidence type="ECO:0000313" key="4">
    <source>
        <dbReference type="Proteomes" id="UP001214854"/>
    </source>
</evidence>
<proteinExistence type="predicted"/>
<gene>
    <name evidence="3" type="ORF">PQU92_14510</name>
</gene>
<dbReference type="Pfam" id="PF13372">
    <property type="entry name" value="Alginate_exp"/>
    <property type="match status" value="1"/>
</dbReference>
<sequence length="466" mass="51864">MRLFRSLTGPKARCCASIMAGFFLAPTGAWAETPVDDRWRVKVSGEARGRYETLSGQFRAGGKGGDQLLAFRTLIKAEAKRGAWTFAAEMQDSRSYLGDAGTAYSTSWINPVDLLQAYAEVEVKELPGQTTTSVQMGRMTLDIGSRRQVERVEFANVIYNYTGVHVRSRTPSGAQWHVLYVVPVTRLPADRTALSNNDISGDEEATNRKLWGLHYIRPDSFTALAPGLTAELFVYGLDERDAKDNPTPNRHYTTPGFRVSRAPKTGQWDLDVEGAWRYGTRRNTSNASDLRDLKVRAWTLHAHLGRTLDLKWQPRLVLDYDYASGDKNPTDGRYDQYERLFGSRRTDLGNTGIHGPLTPANINAPGFRIEVKPNARTDARVAYKAAYLASDTDSWVVAGVRDPQGRSGSFIGHAVDSRVRYWFKPKHLLGEVGLSLLLDSEVGRNAPNGARQGDTAFSYVQLTGYF</sequence>
<protein>
    <submittedName>
        <fullName evidence="3">Alginate export family protein</fullName>
    </submittedName>
</protein>
<dbReference type="InterPro" id="IPR025388">
    <property type="entry name" value="Alginate_export_dom"/>
</dbReference>
<accession>A0ABT5HWR1</accession>